<dbReference type="GO" id="GO:0006974">
    <property type="term" value="P:DNA damage response"/>
    <property type="evidence" value="ECO:0007669"/>
    <property type="project" value="TreeGrafter"/>
</dbReference>
<dbReference type="Gene3D" id="3.30.110.170">
    <property type="entry name" value="Protein of unknown function (DUF541), domain 1"/>
    <property type="match status" value="1"/>
</dbReference>
<dbReference type="InterPro" id="IPR007497">
    <property type="entry name" value="SIMPL/DUF541"/>
</dbReference>
<comment type="caution">
    <text evidence="3">The sequence shown here is derived from an EMBL/GenBank/DDBJ whole genome shotgun (WGS) entry which is preliminary data.</text>
</comment>
<dbReference type="EMBL" id="QEPT01000001">
    <property type="protein sequence ID" value="RDE85337.1"/>
    <property type="molecule type" value="Genomic_DNA"/>
</dbReference>
<accession>A0A369Z1G8</accession>
<dbReference type="Proteomes" id="UP000253910">
    <property type="component" value="Unassembled WGS sequence"/>
</dbReference>
<gene>
    <name evidence="3" type="ORF">DPV87_09685</name>
    <name evidence="2" type="ORF">DPV95_00640</name>
</gene>
<dbReference type="PIRSF" id="PIRSF029033">
    <property type="entry name" value="UCP029033"/>
    <property type="match status" value="1"/>
</dbReference>
<dbReference type="InterPro" id="IPR016907">
    <property type="entry name" value="UCP029033"/>
</dbReference>
<dbReference type="Pfam" id="PF04402">
    <property type="entry name" value="SIMPL"/>
    <property type="match status" value="1"/>
</dbReference>
<dbReference type="InterPro" id="IPR052022">
    <property type="entry name" value="26kDa_periplasmic_antigen"/>
</dbReference>
<dbReference type="Gene3D" id="3.30.70.2970">
    <property type="entry name" value="Protein of unknown function (DUF541), domain 2"/>
    <property type="match status" value="1"/>
</dbReference>
<reference evidence="4 5" key="1">
    <citation type="submission" date="2018-05" db="EMBL/GenBank/DDBJ databases">
        <title>Draft Genome Sequences for a Diverse set of 7 Haemophilus Species.</title>
        <authorList>
            <person name="Nichols M."/>
            <person name="Topaz N."/>
            <person name="Wang X."/>
            <person name="Wang X."/>
            <person name="Boxrud D."/>
        </authorList>
    </citation>
    <scope>NUCLEOTIDE SEQUENCE [LARGE SCALE GENOMIC DNA]</scope>
    <source>
        <strain evidence="2 4">C2006002596</strain>
        <strain evidence="3 5">C2008001710</strain>
    </source>
</reference>
<dbReference type="AlphaFoldDB" id="A0A369Z1G8"/>
<evidence type="ECO:0000313" key="3">
    <source>
        <dbReference type="EMBL" id="RDE89304.1"/>
    </source>
</evidence>
<evidence type="ECO:0000313" key="4">
    <source>
        <dbReference type="Proteomes" id="UP000253823"/>
    </source>
</evidence>
<dbReference type="EMBL" id="QEPW01000023">
    <property type="protein sequence ID" value="RDE89304.1"/>
    <property type="molecule type" value="Genomic_DNA"/>
</dbReference>
<evidence type="ECO:0000313" key="5">
    <source>
        <dbReference type="Proteomes" id="UP000253910"/>
    </source>
</evidence>
<proteinExistence type="predicted"/>
<sequence length="248" mass="27550">MNSKKSYLAIFGIILAVGLMASAFILGNQFKNLRQTGSISVKGLAESHYTSTQGTWVIRVSGWGPTYNDAMAANQKNLNEAVRFLKAQGFADENREITELDVSTHTDYYENEKGETKSRDNGFDASRAIRISTKELTKLQKALTNIHQLVANNQDISFGDPNYYLENLEQIKRELISKATQDAHVRAEEFAKTSNVKVGVLKSASQGPFYIQAPNPDADDSSDYTGSYDTSTIEKKARLVVTIEYAIE</sequence>
<feature type="region of interest" description="Disordered" evidence="1">
    <location>
        <begin position="209"/>
        <end position="228"/>
    </location>
</feature>
<organism evidence="3 5">
    <name type="scientific">Haemophilus parainfluenzae</name>
    <dbReference type="NCBI Taxonomy" id="729"/>
    <lineage>
        <taxon>Bacteria</taxon>
        <taxon>Pseudomonadati</taxon>
        <taxon>Pseudomonadota</taxon>
        <taxon>Gammaproteobacteria</taxon>
        <taxon>Pasteurellales</taxon>
        <taxon>Pasteurellaceae</taxon>
        <taxon>Haemophilus</taxon>
    </lineage>
</organism>
<protein>
    <submittedName>
        <fullName evidence="3">SIMPL domain-containing protein</fullName>
    </submittedName>
</protein>
<dbReference type="PANTHER" id="PTHR34387:SF2">
    <property type="entry name" value="SLR1258 PROTEIN"/>
    <property type="match status" value="1"/>
</dbReference>
<evidence type="ECO:0000256" key="1">
    <source>
        <dbReference type="SAM" id="MobiDB-lite"/>
    </source>
</evidence>
<dbReference type="PANTHER" id="PTHR34387">
    <property type="entry name" value="SLR1258 PROTEIN"/>
    <property type="match status" value="1"/>
</dbReference>
<evidence type="ECO:0000313" key="2">
    <source>
        <dbReference type="EMBL" id="RDE85337.1"/>
    </source>
</evidence>
<dbReference type="Proteomes" id="UP000253823">
    <property type="component" value="Unassembled WGS sequence"/>
</dbReference>
<name>A0A369Z1G8_HAEPA</name>
<dbReference type="RefSeq" id="WP_049366926.1">
    <property type="nucleotide sequence ID" value="NZ_CP063110.1"/>
</dbReference>